<dbReference type="AlphaFoldDB" id="A0A8X6L8P1"/>
<proteinExistence type="predicted"/>
<keyword evidence="2" id="KW-1185">Reference proteome</keyword>
<sequence length="92" mass="10657">MTALSRLPPFVSRPQVQCQGGGGAIDPARARKEFREKKNKNVRKRVWGWKRSCVRTTPKRLCLLFCMSNTFRLPFKTQTISRVVAFLFVEVK</sequence>
<dbReference type="Proteomes" id="UP000887116">
    <property type="component" value="Unassembled WGS sequence"/>
</dbReference>
<evidence type="ECO:0000313" key="2">
    <source>
        <dbReference type="Proteomes" id="UP000887116"/>
    </source>
</evidence>
<accession>A0A8X6L8P1</accession>
<name>A0A8X6L8P1_TRICU</name>
<dbReference type="EMBL" id="BMAO01005503">
    <property type="protein sequence ID" value="GFR01796.1"/>
    <property type="molecule type" value="Genomic_DNA"/>
</dbReference>
<gene>
    <name evidence="1" type="ORF">TNCT_393191</name>
</gene>
<comment type="caution">
    <text evidence="1">The sequence shown here is derived from an EMBL/GenBank/DDBJ whole genome shotgun (WGS) entry which is preliminary data.</text>
</comment>
<organism evidence="1 2">
    <name type="scientific">Trichonephila clavata</name>
    <name type="common">Joro spider</name>
    <name type="synonym">Nephila clavata</name>
    <dbReference type="NCBI Taxonomy" id="2740835"/>
    <lineage>
        <taxon>Eukaryota</taxon>
        <taxon>Metazoa</taxon>
        <taxon>Ecdysozoa</taxon>
        <taxon>Arthropoda</taxon>
        <taxon>Chelicerata</taxon>
        <taxon>Arachnida</taxon>
        <taxon>Araneae</taxon>
        <taxon>Araneomorphae</taxon>
        <taxon>Entelegynae</taxon>
        <taxon>Araneoidea</taxon>
        <taxon>Nephilidae</taxon>
        <taxon>Trichonephila</taxon>
    </lineage>
</organism>
<protein>
    <submittedName>
        <fullName evidence="1">Uncharacterized protein</fullName>
    </submittedName>
</protein>
<reference evidence="1" key="1">
    <citation type="submission" date="2020-07" db="EMBL/GenBank/DDBJ databases">
        <title>Multicomponent nature underlies the extraordinary mechanical properties of spider dragline silk.</title>
        <authorList>
            <person name="Kono N."/>
            <person name="Nakamura H."/>
            <person name="Mori M."/>
            <person name="Yoshida Y."/>
            <person name="Ohtoshi R."/>
            <person name="Malay A.D."/>
            <person name="Moran D.A.P."/>
            <person name="Tomita M."/>
            <person name="Numata K."/>
            <person name="Arakawa K."/>
        </authorList>
    </citation>
    <scope>NUCLEOTIDE SEQUENCE</scope>
</reference>
<evidence type="ECO:0000313" key="1">
    <source>
        <dbReference type="EMBL" id="GFR01796.1"/>
    </source>
</evidence>